<dbReference type="RefSeq" id="WP_087698851.1">
    <property type="nucleotide sequence ID" value="NZ_NHOO01000030.1"/>
</dbReference>
<keyword evidence="1" id="KW-1133">Transmembrane helix</keyword>
<evidence type="ECO:0000256" key="1">
    <source>
        <dbReference type="SAM" id="Phobius"/>
    </source>
</evidence>
<feature type="transmembrane region" description="Helical" evidence="1">
    <location>
        <begin position="54"/>
        <end position="75"/>
    </location>
</feature>
<gene>
    <name evidence="2" type="ORF">CBW21_22030</name>
</gene>
<name>A0A202B2G4_CHRVL</name>
<evidence type="ECO:0000313" key="2">
    <source>
        <dbReference type="EMBL" id="OVE45674.1"/>
    </source>
</evidence>
<protein>
    <submittedName>
        <fullName evidence="2">Uncharacterized protein</fullName>
    </submittedName>
</protein>
<reference evidence="2 3" key="1">
    <citation type="submission" date="2017-05" db="EMBL/GenBank/DDBJ databases">
        <title>Chromobacterium violaceum GHPS1 isolated from Hydrocarbon polluted soil in French Guiana display an awesome secondary metabolite arsenal and a battery of drug and heavy-metal-resistance and detoxification of xenobiotics proteins.</title>
        <authorList>
            <person name="Belbahri L."/>
        </authorList>
    </citation>
    <scope>NUCLEOTIDE SEQUENCE [LARGE SCALE GENOMIC DNA]</scope>
    <source>
        <strain evidence="2 3">GHPS1</strain>
    </source>
</reference>
<dbReference type="AlphaFoldDB" id="A0A202B2G4"/>
<comment type="caution">
    <text evidence="2">The sequence shown here is derived from an EMBL/GenBank/DDBJ whole genome shotgun (WGS) entry which is preliminary data.</text>
</comment>
<dbReference type="EMBL" id="NHOO01000030">
    <property type="protein sequence ID" value="OVE45674.1"/>
    <property type="molecule type" value="Genomic_DNA"/>
</dbReference>
<proteinExistence type="predicted"/>
<accession>A0A202B2G4</accession>
<sequence length="76" mass="8596">MHPIDAVPYFFPLIRVGALLMIALVVGIFAASFVNHRMLLMDYPDQQRRRWRTLAFEVSTVAIVTLGAIVVFLPIP</sequence>
<evidence type="ECO:0000313" key="3">
    <source>
        <dbReference type="Proteomes" id="UP000196342"/>
    </source>
</evidence>
<keyword evidence="3" id="KW-1185">Reference proteome</keyword>
<feature type="transmembrane region" description="Helical" evidence="1">
    <location>
        <begin position="12"/>
        <end position="34"/>
    </location>
</feature>
<organism evidence="2 3">
    <name type="scientific">Chromobacterium violaceum</name>
    <dbReference type="NCBI Taxonomy" id="536"/>
    <lineage>
        <taxon>Bacteria</taxon>
        <taxon>Pseudomonadati</taxon>
        <taxon>Pseudomonadota</taxon>
        <taxon>Betaproteobacteria</taxon>
        <taxon>Neisseriales</taxon>
        <taxon>Chromobacteriaceae</taxon>
        <taxon>Chromobacterium</taxon>
    </lineage>
</organism>
<keyword evidence="1" id="KW-0472">Membrane</keyword>
<dbReference type="Proteomes" id="UP000196342">
    <property type="component" value="Unassembled WGS sequence"/>
</dbReference>
<keyword evidence="1" id="KW-0812">Transmembrane</keyword>